<keyword evidence="3" id="KW-1185">Reference proteome</keyword>
<protein>
    <recommendedName>
        <fullName evidence="1">RES domain-containing protein</fullName>
    </recommendedName>
</protein>
<evidence type="ECO:0000313" key="3">
    <source>
        <dbReference type="Proteomes" id="UP000066624"/>
    </source>
</evidence>
<evidence type="ECO:0000259" key="1">
    <source>
        <dbReference type="Pfam" id="PF08808"/>
    </source>
</evidence>
<proteinExistence type="predicted"/>
<dbReference type="STRING" id="1579979.WM2015_753"/>
<dbReference type="EMBL" id="CP012154">
    <property type="protein sequence ID" value="AKS41134.1"/>
    <property type="molecule type" value="Genomic_DNA"/>
</dbReference>
<name>A0A0K0XTU4_9GAMM</name>
<gene>
    <name evidence="2" type="ORF">WM2015_753</name>
</gene>
<dbReference type="Pfam" id="PF08808">
    <property type="entry name" value="RES"/>
    <property type="match status" value="1"/>
</dbReference>
<evidence type="ECO:0000313" key="2">
    <source>
        <dbReference type="EMBL" id="AKS41134.1"/>
    </source>
</evidence>
<dbReference type="AlphaFoldDB" id="A0A0K0XTU4"/>
<accession>A0A0K0XTU4</accession>
<dbReference type="Proteomes" id="UP000066624">
    <property type="component" value="Chromosome"/>
</dbReference>
<feature type="domain" description="RES" evidence="1">
    <location>
        <begin position="10"/>
        <end position="161"/>
    </location>
</feature>
<organism evidence="2 3">
    <name type="scientific">Wenzhouxiangella marina</name>
    <dbReference type="NCBI Taxonomy" id="1579979"/>
    <lineage>
        <taxon>Bacteria</taxon>
        <taxon>Pseudomonadati</taxon>
        <taxon>Pseudomonadota</taxon>
        <taxon>Gammaproteobacteria</taxon>
        <taxon>Chromatiales</taxon>
        <taxon>Wenzhouxiangellaceae</taxon>
        <taxon>Wenzhouxiangella</taxon>
    </lineage>
</organism>
<dbReference type="InterPro" id="IPR014914">
    <property type="entry name" value="RES_dom"/>
</dbReference>
<reference evidence="2 3" key="1">
    <citation type="submission" date="2015-07" db="EMBL/GenBank/DDBJ databases">
        <authorList>
            <person name="Noorani M."/>
        </authorList>
    </citation>
    <scope>NUCLEOTIDE SEQUENCE [LARGE SCALE GENOMIC DNA]</scope>
    <source>
        <strain evidence="2 3">KCTC 42284</strain>
    </source>
</reference>
<dbReference type="KEGG" id="wma:WM2015_753"/>
<sequence>MRLPDGRVWLRVADPDWKDPLDPSWARAQGGRWNPPGSHSTLYLNADPRTCRLQLERLLAGSPVSVDDLDDEAYDLVAVTLPGGQVCADAVTVEGLNALGLSDRYPLDARGNPVPRSRCQPLGQAIQAATLRGVWCRSAASNDGLGRELAWFPARASSLARAVWPVPKSLGVWRHAEDWSALGLLDQAEPG</sequence>